<feature type="compositionally biased region" description="Low complexity" evidence="1">
    <location>
        <begin position="236"/>
        <end position="250"/>
    </location>
</feature>
<feature type="compositionally biased region" description="Polar residues" evidence="1">
    <location>
        <begin position="214"/>
        <end position="235"/>
    </location>
</feature>
<protein>
    <submittedName>
        <fullName evidence="3">Uncharacterized protein</fullName>
    </submittedName>
</protein>
<evidence type="ECO:0000256" key="1">
    <source>
        <dbReference type="SAM" id="MobiDB-lite"/>
    </source>
</evidence>
<dbReference type="EMBL" id="CP111017">
    <property type="protein sequence ID" value="WAR09125.1"/>
    <property type="molecule type" value="Genomic_DNA"/>
</dbReference>
<keyword evidence="2" id="KW-1133">Transmembrane helix</keyword>
<proteinExistence type="predicted"/>
<feature type="compositionally biased region" description="Polar residues" evidence="1">
    <location>
        <begin position="363"/>
        <end position="373"/>
    </location>
</feature>
<keyword evidence="2" id="KW-0812">Transmembrane</keyword>
<feature type="compositionally biased region" description="Low complexity" evidence="1">
    <location>
        <begin position="338"/>
        <end position="362"/>
    </location>
</feature>
<reference evidence="3" key="1">
    <citation type="submission" date="2022-11" db="EMBL/GenBank/DDBJ databases">
        <title>Centuries of genome instability and evolution in soft-shell clam transmissible cancer (bioRxiv).</title>
        <authorList>
            <person name="Hart S.F.M."/>
            <person name="Yonemitsu M.A."/>
            <person name="Giersch R.M."/>
            <person name="Beal B.F."/>
            <person name="Arriagada G."/>
            <person name="Davis B.W."/>
            <person name="Ostrander E.A."/>
            <person name="Goff S.P."/>
            <person name="Metzger M.J."/>
        </authorList>
    </citation>
    <scope>NUCLEOTIDE SEQUENCE</scope>
    <source>
        <strain evidence="3">MELC-2E11</strain>
        <tissue evidence="3">Siphon/mantle</tissue>
    </source>
</reference>
<organism evidence="3 4">
    <name type="scientific">Mya arenaria</name>
    <name type="common">Soft-shell clam</name>
    <dbReference type="NCBI Taxonomy" id="6604"/>
    <lineage>
        <taxon>Eukaryota</taxon>
        <taxon>Metazoa</taxon>
        <taxon>Spiralia</taxon>
        <taxon>Lophotrochozoa</taxon>
        <taxon>Mollusca</taxon>
        <taxon>Bivalvia</taxon>
        <taxon>Autobranchia</taxon>
        <taxon>Heteroconchia</taxon>
        <taxon>Euheterodonta</taxon>
        <taxon>Imparidentia</taxon>
        <taxon>Neoheterodontei</taxon>
        <taxon>Myida</taxon>
        <taxon>Myoidea</taxon>
        <taxon>Myidae</taxon>
        <taxon>Mya</taxon>
    </lineage>
</organism>
<keyword evidence="4" id="KW-1185">Reference proteome</keyword>
<accession>A0ABY7EGK1</accession>
<name>A0ABY7EGK1_MYAAR</name>
<dbReference type="Proteomes" id="UP001164746">
    <property type="component" value="Chromosome 6"/>
</dbReference>
<feature type="region of interest" description="Disordered" evidence="1">
    <location>
        <begin position="286"/>
        <end position="373"/>
    </location>
</feature>
<feature type="compositionally biased region" description="Polar residues" evidence="1">
    <location>
        <begin position="327"/>
        <end position="337"/>
    </location>
</feature>
<gene>
    <name evidence="3" type="ORF">MAR_019083</name>
</gene>
<feature type="compositionally biased region" description="Low complexity" evidence="1">
    <location>
        <begin position="197"/>
        <end position="213"/>
    </location>
</feature>
<feature type="transmembrane region" description="Helical" evidence="2">
    <location>
        <begin position="390"/>
        <end position="412"/>
    </location>
</feature>
<evidence type="ECO:0000313" key="3">
    <source>
        <dbReference type="EMBL" id="WAR09125.1"/>
    </source>
</evidence>
<evidence type="ECO:0000256" key="2">
    <source>
        <dbReference type="SAM" id="Phobius"/>
    </source>
</evidence>
<keyword evidence="2" id="KW-0472">Membrane</keyword>
<feature type="region of interest" description="Disordered" evidence="1">
    <location>
        <begin position="197"/>
        <end position="252"/>
    </location>
</feature>
<evidence type="ECO:0000313" key="4">
    <source>
        <dbReference type="Proteomes" id="UP001164746"/>
    </source>
</evidence>
<feature type="compositionally biased region" description="Low complexity" evidence="1">
    <location>
        <begin position="286"/>
        <end position="326"/>
    </location>
</feature>
<sequence>MSANIDNALCCSNGPPRTVSACYGTDPECDFYKEVIPMCGGPRKSINASAVSTNIIFDGRKDAVNYDRGCGCIIRNLGNTVVGINFYPVDIRLRSIYKEENISCSSAKLSADFLDSDWTCGDGNEFVFSNDLTDVSDVAKYKILNIDGNVTITLSNLTKDDVLPGMVWWNLKANDTVDIECYEILSEATTLLPTTTSSDITTTSVLPSTSTTLHNVTSNDTSVPPTESTTQPSPVSNTTNTQTTSKMSTTEDVINSTISTFASTPDMSSTIPPTDVSAATLSSITTTKGSTTSESQTPTPYSSSVSDTSTLPSTQSSLSPSNPQTTFTQSTKSTIKVSSEPGSVSSSTPSSIASTISTTPLSETNNTGSTDVNLTTIPEQEKSTSLSSEAVTGLSVGGGLILIIVVCIVIWIHRKGTRKQSYKVEKPVADSKKKNWLELDDSLY</sequence>